<gene>
    <name evidence="2" type="ORF">BOTBODRAFT_29167</name>
</gene>
<feature type="non-terminal residue" evidence="2">
    <location>
        <position position="53"/>
    </location>
</feature>
<sequence length="53" mass="6069">MSPKADRVSVLKNTFYLPESAHIRGQKFFGTLRRWCFAGVFLSVFLSLFATLN</sequence>
<dbReference type="InParanoid" id="A0A067MQ63"/>
<evidence type="ECO:0000256" key="1">
    <source>
        <dbReference type="SAM" id="Phobius"/>
    </source>
</evidence>
<dbReference type="AlphaFoldDB" id="A0A067MQ63"/>
<protein>
    <submittedName>
        <fullName evidence="2">Uncharacterized protein</fullName>
    </submittedName>
</protein>
<evidence type="ECO:0000313" key="2">
    <source>
        <dbReference type="EMBL" id="KDQ17858.1"/>
    </source>
</evidence>
<reference evidence="3" key="1">
    <citation type="journal article" date="2014" name="Proc. Natl. Acad. Sci. U.S.A.">
        <title>Extensive sampling of basidiomycete genomes demonstrates inadequacy of the white-rot/brown-rot paradigm for wood decay fungi.</title>
        <authorList>
            <person name="Riley R."/>
            <person name="Salamov A.A."/>
            <person name="Brown D.W."/>
            <person name="Nagy L.G."/>
            <person name="Floudas D."/>
            <person name="Held B.W."/>
            <person name="Levasseur A."/>
            <person name="Lombard V."/>
            <person name="Morin E."/>
            <person name="Otillar R."/>
            <person name="Lindquist E.A."/>
            <person name="Sun H."/>
            <person name="LaButti K.M."/>
            <person name="Schmutz J."/>
            <person name="Jabbour D."/>
            <person name="Luo H."/>
            <person name="Baker S.E."/>
            <person name="Pisabarro A.G."/>
            <person name="Walton J.D."/>
            <person name="Blanchette R.A."/>
            <person name="Henrissat B."/>
            <person name="Martin F."/>
            <person name="Cullen D."/>
            <person name="Hibbett D.S."/>
            <person name="Grigoriev I.V."/>
        </authorList>
    </citation>
    <scope>NUCLEOTIDE SEQUENCE [LARGE SCALE GENOMIC DNA]</scope>
    <source>
        <strain evidence="3">FD-172 SS1</strain>
    </source>
</reference>
<dbReference type="HOGENOM" id="CLU_3055879_0_0_1"/>
<dbReference type="Proteomes" id="UP000027195">
    <property type="component" value="Unassembled WGS sequence"/>
</dbReference>
<keyword evidence="1" id="KW-1133">Transmembrane helix</keyword>
<organism evidence="2 3">
    <name type="scientific">Botryobasidium botryosum (strain FD-172 SS1)</name>
    <dbReference type="NCBI Taxonomy" id="930990"/>
    <lineage>
        <taxon>Eukaryota</taxon>
        <taxon>Fungi</taxon>
        <taxon>Dikarya</taxon>
        <taxon>Basidiomycota</taxon>
        <taxon>Agaricomycotina</taxon>
        <taxon>Agaricomycetes</taxon>
        <taxon>Cantharellales</taxon>
        <taxon>Botryobasidiaceae</taxon>
        <taxon>Botryobasidium</taxon>
    </lineage>
</organism>
<dbReference type="EMBL" id="KL198022">
    <property type="protein sequence ID" value="KDQ17858.1"/>
    <property type="molecule type" value="Genomic_DNA"/>
</dbReference>
<evidence type="ECO:0000313" key="3">
    <source>
        <dbReference type="Proteomes" id="UP000027195"/>
    </source>
</evidence>
<keyword evidence="1" id="KW-0472">Membrane</keyword>
<proteinExistence type="predicted"/>
<accession>A0A067MQ63</accession>
<keyword evidence="1" id="KW-0812">Transmembrane</keyword>
<feature type="transmembrane region" description="Helical" evidence="1">
    <location>
        <begin position="32"/>
        <end position="52"/>
    </location>
</feature>
<name>A0A067MQ63_BOTB1</name>
<keyword evidence="3" id="KW-1185">Reference proteome</keyword>